<evidence type="ECO:0000256" key="15">
    <source>
        <dbReference type="SAM" id="Phobius"/>
    </source>
</evidence>
<dbReference type="InterPro" id="IPR021993">
    <property type="entry name" value="ATPase-cat-bd"/>
</dbReference>
<dbReference type="Pfam" id="PF12156">
    <property type="entry name" value="ATPase-cat_bd"/>
    <property type="match status" value="1"/>
</dbReference>
<keyword evidence="17" id="KW-0378">Hydrolase</keyword>
<dbReference type="PANTHER" id="PTHR43520:SF5">
    <property type="entry name" value="CATION-TRANSPORTING P-TYPE ATPASE-RELATED"/>
    <property type="match status" value="1"/>
</dbReference>
<keyword evidence="5" id="KW-0597">Phosphoprotein</keyword>
<comment type="similarity">
    <text evidence="2">Belongs to the cation transport ATPase (P-type) (TC 3.A.3) family. Type IB subfamily.</text>
</comment>
<evidence type="ECO:0000256" key="1">
    <source>
        <dbReference type="ARBA" id="ARBA00004651"/>
    </source>
</evidence>
<keyword evidence="14 15" id="KW-0472">Membrane</keyword>
<feature type="transmembrane region" description="Helical" evidence="15">
    <location>
        <begin position="795"/>
        <end position="814"/>
    </location>
</feature>
<dbReference type="GO" id="GO:0043682">
    <property type="term" value="F:P-type divalent copper transporter activity"/>
    <property type="evidence" value="ECO:0007669"/>
    <property type="project" value="TreeGrafter"/>
</dbReference>
<evidence type="ECO:0000256" key="8">
    <source>
        <dbReference type="ARBA" id="ARBA00022741"/>
    </source>
</evidence>
<gene>
    <name evidence="17" type="ORF">MNBD_NITROSPINAE04-2670</name>
</gene>
<keyword evidence="11" id="KW-1278">Translocase</keyword>
<dbReference type="GO" id="GO:0005886">
    <property type="term" value="C:plasma membrane"/>
    <property type="evidence" value="ECO:0007669"/>
    <property type="project" value="UniProtKB-SubCell"/>
</dbReference>
<dbReference type="InterPro" id="IPR036163">
    <property type="entry name" value="HMA_dom_sf"/>
</dbReference>
<dbReference type="NCBIfam" id="TIGR01525">
    <property type="entry name" value="ATPase-IB_hvy"/>
    <property type="match status" value="1"/>
</dbReference>
<feature type="transmembrane region" description="Helical" evidence="15">
    <location>
        <begin position="428"/>
        <end position="449"/>
    </location>
</feature>
<dbReference type="FunFam" id="2.70.150.10:FF:000020">
    <property type="entry name" value="Copper-exporting P-type ATPase A"/>
    <property type="match status" value="1"/>
</dbReference>
<dbReference type="Pfam" id="PF00403">
    <property type="entry name" value="HMA"/>
    <property type="match status" value="1"/>
</dbReference>
<evidence type="ECO:0000256" key="14">
    <source>
        <dbReference type="ARBA" id="ARBA00023136"/>
    </source>
</evidence>
<dbReference type="PANTHER" id="PTHR43520">
    <property type="entry name" value="ATP7, ISOFORM B"/>
    <property type="match status" value="1"/>
</dbReference>
<keyword evidence="9" id="KW-0067">ATP-binding</keyword>
<dbReference type="InterPro" id="IPR006121">
    <property type="entry name" value="HMA_dom"/>
</dbReference>
<dbReference type="PRINTS" id="PR00119">
    <property type="entry name" value="CATATPASE"/>
</dbReference>
<dbReference type="SUPFAM" id="SSF55008">
    <property type="entry name" value="HMA, heavy metal-associated domain"/>
    <property type="match status" value="1"/>
</dbReference>
<reference evidence="17" key="1">
    <citation type="submission" date="2018-06" db="EMBL/GenBank/DDBJ databases">
        <authorList>
            <person name="Zhirakovskaya E."/>
        </authorList>
    </citation>
    <scope>NUCLEOTIDE SEQUENCE</scope>
</reference>
<dbReference type="NCBIfam" id="TIGR01511">
    <property type="entry name" value="ATPase-IB1_Cu"/>
    <property type="match status" value="1"/>
</dbReference>
<keyword evidence="13" id="KW-0406">Ion transport</keyword>
<keyword evidence="3" id="KW-0813">Transport</keyword>
<keyword evidence="6 15" id="KW-0812">Transmembrane</keyword>
<keyword evidence="8" id="KW-0547">Nucleotide-binding</keyword>
<keyword evidence="10" id="KW-0460">Magnesium</keyword>
<dbReference type="Pfam" id="PF00122">
    <property type="entry name" value="E1-E2_ATPase"/>
    <property type="match status" value="1"/>
</dbReference>
<evidence type="ECO:0000256" key="13">
    <source>
        <dbReference type="ARBA" id="ARBA00023065"/>
    </source>
</evidence>
<dbReference type="InterPro" id="IPR001757">
    <property type="entry name" value="P_typ_ATPase"/>
</dbReference>
<dbReference type="GO" id="GO:0055070">
    <property type="term" value="P:copper ion homeostasis"/>
    <property type="evidence" value="ECO:0007669"/>
    <property type="project" value="TreeGrafter"/>
</dbReference>
<dbReference type="CDD" id="cd00371">
    <property type="entry name" value="HMA"/>
    <property type="match status" value="1"/>
</dbReference>
<name>A0A3B1CC67_9ZZZZ</name>
<evidence type="ECO:0000256" key="9">
    <source>
        <dbReference type="ARBA" id="ARBA00022840"/>
    </source>
</evidence>
<dbReference type="AlphaFoldDB" id="A0A3B1CC67"/>
<feature type="transmembrane region" description="Helical" evidence="15">
    <location>
        <begin position="242"/>
        <end position="263"/>
    </location>
</feature>
<dbReference type="InterPro" id="IPR059000">
    <property type="entry name" value="ATPase_P-type_domA"/>
</dbReference>
<dbReference type="InterPro" id="IPR027256">
    <property type="entry name" value="P-typ_ATPase_IB"/>
</dbReference>
<dbReference type="InterPro" id="IPR036412">
    <property type="entry name" value="HAD-like_sf"/>
</dbReference>
<dbReference type="Gene3D" id="3.40.1110.10">
    <property type="entry name" value="Calcium-transporting ATPase, cytoplasmic domain N"/>
    <property type="match status" value="1"/>
</dbReference>
<dbReference type="InterPro" id="IPR023298">
    <property type="entry name" value="ATPase_P-typ_TM_dom_sf"/>
</dbReference>
<dbReference type="GO" id="GO:0005524">
    <property type="term" value="F:ATP binding"/>
    <property type="evidence" value="ECO:0007669"/>
    <property type="project" value="UniProtKB-KW"/>
</dbReference>
<sequence>MPEPPPGDYCGHCGLPLPSRPVLEKIDGAQWRFCCDGCRRVCLALFEAGLQGYYDRTNQDDTRSPPPLLRESPSLYDIKDLLDDISSGEGAGDRREATLLVEGLDCAACVWLIERAMAATPGVLSAEVNLTHKRLRLCWDQQRAPLSTLLKRLYDVGYVAVPYTAGVAEEAARRAGRAALYRLGYAGFATMNLMWLSVALWTGADSGSFALFFRMSEMALAAPVLFYCAWPFLRGAVTGIRAGALTMDLPVALGASSVFGYSAYITLAPNAVGEVYFDTMSAFIFVLLAGRYIEMSARTRSVDITRRLLELQPRSARRINESGDEEVVSVKTIGVGDRVTIRPGERIPVDGIIHKGSGAIDESMITGESVPVDRGIGDRVVAGSLNDSGAYTIEVTARADETFLRHMANRIEKAQSSRARAQSYADAIVPWFVGATILLAGATFIYWFPEDPETALMYATAVLVVTCPCALGLATPLAVAYAVGLGSRQGIVVKQGAALEELSRVTDVVFDKTGSLTQGEYRLQSMAVASGFSEERLLQLVASVEAMSEHTLGRAVVQTAKERGVPLLSINNFTQHKGEGVTGAIGGSDITAGRRSFISRMGAAVPDNLTSFADDAAKRGLTTLFVAKGSVCCGVMAFGDRLRDEAGSVVARLQSEDISVSIFTGDREAVTLAITAPLPQPLVIRTQLRPGGKEKEITALKKEGKIVAMVGDGVNDALALSTAHVGVALASGSDLAMAAAEVVIMGGDLRRIPDAISLGRGMMSRIRQNLLISISYNVIMVPLAMAGFVTPVVAALAMPLSSIAVVLNASRIRLVSKGEEKKWM</sequence>
<comment type="subcellular location">
    <subcellularLocation>
        <location evidence="1">Cell membrane</location>
        <topology evidence="1">Multi-pass membrane protein</topology>
    </subcellularLocation>
</comment>
<dbReference type="Gene3D" id="2.70.150.10">
    <property type="entry name" value="Calcium-transporting ATPase, cytoplasmic transduction domain A"/>
    <property type="match status" value="1"/>
</dbReference>
<evidence type="ECO:0000256" key="12">
    <source>
        <dbReference type="ARBA" id="ARBA00022989"/>
    </source>
</evidence>
<feature type="transmembrane region" description="Helical" evidence="15">
    <location>
        <begin position="209"/>
        <end position="230"/>
    </location>
</feature>
<organism evidence="17">
    <name type="scientific">hydrothermal vent metagenome</name>
    <dbReference type="NCBI Taxonomy" id="652676"/>
    <lineage>
        <taxon>unclassified sequences</taxon>
        <taxon>metagenomes</taxon>
        <taxon>ecological metagenomes</taxon>
    </lineage>
</organism>
<keyword evidence="7" id="KW-0479">Metal-binding</keyword>
<dbReference type="EC" id="3.6.3.4" evidence="17"/>
<dbReference type="Pfam" id="PF00702">
    <property type="entry name" value="Hydrolase"/>
    <property type="match status" value="1"/>
</dbReference>
<feature type="transmembrane region" description="Helical" evidence="15">
    <location>
        <begin position="770"/>
        <end position="789"/>
    </location>
</feature>
<evidence type="ECO:0000313" key="17">
    <source>
        <dbReference type="EMBL" id="VAX25782.1"/>
    </source>
</evidence>
<dbReference type="NCBIfam" id="TIGR01494">
    <property type="entry name" value="ATPase_P-type"/>
    <property type="match status" value="1"/>
</dbReference>
<accession>A0A3B1CC67</accession>
<dbReference type="InterPro" id="IPR023299">
    <property type="entry name" value="ATPase_P-typ_cyto_dom_N"/>
</dbReference>
<keyword evidence="12 15" id="KW-1133">Transmembrane helix</keyword>
<evidence type="ECO:0000256" key="7">
    <source>
        <dbReference type="ARBA" id="ARBA00022723"/>
    </source>
</evidence>
<dbReference type="EC" id="3.6.3.3" evidence="17"/>
<feature type="domain" description="HMA" evidence="16">
    <location>
        <begin position="95"/>
        <end position="161"/>
    </location>
</feature>
<feature type="transmembrane region" description="Helical" evidence="15">
    <location>
        <begin position="455"/>
        <end position="484"/>
    </location>
</feature>
<dbReference type="Gene3D" id="3.40.50.1000">
    <property type="entry name" value="HAD superfamily/HAD-like"/>
    <property type="match status" value="1"/>
</dbReference>
<evidence type="ECO:0000256" key="11">
    <source>
        <dbReference type="ARBA" id="ARBA00022967"/>
    </source>
</evidence>
<evidence type="ECO:0000259" key="16">
    <source>
        <dbReference type="PROSITE" id="PS50846"/>
    </source>
</evidence>
<dbReference type="Gene3D" id="3.30.70.100">
    <property type="match status" value="1"/>
</dbReference>
<keyword evidence="4" id="KW-1003">Cell membrane</keyword>
<dbReference type="SUPFAM" id="SSF81653">
    <property type="entry name" value="Calcium ATPase, transduction domain A"/>
    <property type="match status" value="1"/>
</dbReference>
<feature type="transmembrane region" description="Helical" evidence="15">
    <location>
        <begin position="183"/>
        <end position="203"/>
    </location>
</feature>
<protein>
    <submittedName>
        <fullName evidence="17">Lead, cadmium, zinc and mercury transporting ATPase Copper-translocating P-type ATPase</fullName>
        <ecNumber evidence="17">3.6.3.3</ecNumber>
        <ecNumber evidence="17">3.6.3.4</ecNumber>
    </submittedName>
</protein>
<dbReference type="GO" id="GO:0016887">
    <property type="term" value="F:ATP hydrolysis activity"/>
    <property type="evidence" value="ECO:0007669"/>
    <property type="project" value="InterPro"/>
</dbReference>
<dbReference type="GO" id="GO:0005507">
    <property type="term" value="F:copper ion binding"/>
    <property type="evidence" value="ECO:0007669"/>
    <property type="project" value="TreeGrafter"/>
</dbReference>
<proteinExistence type="inferred from homology"/>
<feature type="transmembrane region" description="Helical" evidence="15">
    <location>
        <begin position="275"/>
        <end position="293"/>
    </location>
</feature>
<dbReference type="SUPFAM" id="SSF81665">
    <property type="entry name" value="Calcium ATPase, transmembrane domain M"/>
    <property type="match status" value="1"/>
</dbReference>
<dbReference type="InterPro" id="IPR023214">
    <property type="entry name" value="HAD_sf"/>
</dbReference>
<evidence type="ECO:0000256" key="10">
    <source>
        <dbReference type="ARBA" id="ARBA00022842"/>
    </source>
</evidence>
<evidence type="ECO:0000256" key="3">
    <source>
        <dbReference type="ARBA" id="ARBA00022448"/>
    </source>
</evidence>
<dbReference type="InterPro" id="IPR008250">
    <property type="entry name" value="ATPase_P-typ_transduc_dom_A_sf"/>
</dbReference>
<evidence type="ECO:0000256" key="2">
    <source>
        <dbReference type="ARBA" id="ARBA00006024"/>
    </source>
</evidence>
<dbReference type="SUPFAM" id="SSF56784">
    <property type="entry name" value="HAD-like"/>
    <property type="match status" value="1"/>
</dbReference>
<dbReference type="EMBL" id="UOGA01000314">
    <property type="protein sequence ID" value="VAX25782.1"/>
    <property type="molecule type" value="Genomic_DNA"/>
</dbReference>
<dbReference type="PROSITE" id="PS50846">
    <property type="entry name" value="HMA_2"/>
    <property type="match status" value="1"/>
</dbReference>
<evidence type="ECO:0000256" key="4">
    <source>
        <dbReference type="ARBA" id="ARBA00022475"/>
    </source>
</evidence>
<evidence type="ECO:0000256" key="6">
    <source>
        <dbReference type="ARBA" id="ARBA00022692"/>
    </source>
</evidence>
<evidence type="ECO:0000256" key="5">
    <source>
        <dbReference type="ARBA" id="ARBA00022553"/>
    </source>
</evidence>